<dbReference type="GO" id="GO:0045259">
    <property type="term" value="C:proton-transporting ATP synthase complex"/>
    <property type="evidence" value="ECO:0007669"/>
    <property type="project" value="UniProtKB-KW"/>
</dbReference>
<dbReference type="InterPro" id="IPR001421">
    <property type="entry name" value="ATP8_metazoa"/>
</dbReference>
<sequence length="53" mass="6262">MPQMAPLSWLSLYVVFSVTLILFCMVNYYIFIPLAPQKSKSEKLTSNSFNWKW</sequence>
<evidence type="ECO:0000256" key="5">
    <source>
        <dbReference type="ARBA" id="ARBA00022547"/>
    </source>
</evidence>
<evidence type="ECO:0000256" key="9">
    <source>
        <dbReference type="ARBA" id="ARBA00023065"/>
    </source>
</evidence>
<dbReference type="GO" id="GO:0031966">
    <property type="term" value="C:mitochondrial membrane"/>
    <property type="evidence" value="ECO:0007669"/>
    <property type="project" value="UniProtKB-SubCell"/>
</dbReference>
<proteinExistence type="inferred from homology"/>
<keyword evidence="8 14" id="KW-1133">Transmembrane helix</keyword>
<evidence type="ECO:0000313" key="15">
    <source>
        <dbReference type="EMBL" id="AMP43719.1"/>
    </source>
</evidence>
<reference evidence="15" key="1">
    <citation type="journal article" date="2016" name="Gene">
        <title>The complete mitochondrial genome of the Atylotus miser Szilady 1915 (Diptera: Tabanomorpha: Tabanidae), with mitochondrial genome phylogeny of lower Brachycera (Orthorrhapha).</title>
        <authorList>
            <person name="Wang K."/>
            <person name="Li X."/>
            <person name="Ding S."/>
            <person name="Wang N."/>
            <person name="Mao M."/>
            <person name="Wang M."/>
            <person name="Yang D."/>
        </authorList>
    </citation>
    <scope>NUCLEOTIDE SEQUENCE</scope>
</reference>
<accession>A0A161FHA1</accession>
<comment type="subcellular location">
    <subcellularLocation>
        <location evidence="1 13">Mitochondrion membrane</location>
        <topology evidence="1 13">Single-pass membrane protein</topology>
    </subcellularLocation>
</comment>
<feature type="transmembrane region" description="Helical" evidence="14">
    <location>
        <begin position="12"/>
        <end position="31"/>
    </location>
</feature>
<comment type="function">
    <text evidence="12">Mitochondrial membrane ATP synthase (F(1)F(0) ATP synthase or Complex V) produces ATP from ADP in the presence of a proton gradient across the membrane which is generated by electron transport complexes of the respiratory chain. F-type ATPases consist of two structural domains, F(1) - containing the extramembraneous catalytic core and F(0) - containing the membrane proton channel, linked together by a central stalk and a peripheral stalk. During catalysis, ATP synthesis in the catalytic domain of F(1) is coupled via a rotary mechanism of the central stalk subunits to proton translocation. Part of the complex F(0) domain. Minor subunit located with subunit a in the membrane.</text>
</comment>
<dbReference type="AlphaFoldDB" id="A0A161FHA1"/>
<protein>
    <recommendedName>
        <fullName evidence="13">ATP synthase complex subunit 8</fullName>
    </recommendedName>
</protein>
<evidence type="ECO:0000256" key="12">
    <source>
        <dbReference type="ARBA" id="ARBA00024864"/>
    </source>
</evidence>
<evidence type="ECO:0000256" key="7">
    <source>
        <dbReference type="ARBA" id="ARBA00022781"/>
    </source>
</evidence>
<evidence type="ECO:0000256" key="8">
    <source>
        <dbReference type="ARBA" id="ARBA00022989"/>
    </source>
</evidence>
<dbReference type="GO" id="GO:0015078">
    <property type="term" value="F:proton transmembrane transporter activity"/>
    <property type="evidence" value="ECO:0007669"/>
    <property type="project" value="InterPro"/>
</dbReference>
<keyword evidence="10 13" id="KW-0496">Mitochondrion</keyword>
<keyword evidence="11 14" id="KW-0472">Membrane</keyword>
<evidence type="ECO:0000256" key="13">
    <source>
        <dbReference type="RuleBase" id="RU003661"/>
    </source>
</evidence>
<evidence type="ECO:0000256" key="1">
    <source>
        <dbReference type="ARBA" id="ARBA00004304"/>
    </source>
</evidence>
<evidence type="ECO:0000256" key="2">
    <source>
        <dbReference type="ARBA" id="ARBA00008892"/>
    </source>
</evidence>
<organism evidence="15">
    <name type="scientific">Dolichopus bigeniculatus</name>
    <dbReference type="NCBI Taxonomy" id="626543"/>
    <lineage>
        <taxon>Eukaryota</taxon>
        <taxon>Metazoa</taxon>
        <taxon>Ecdysozoa</taxon>
        <taxon>Arthropoda</taxon>
        <taxon>Hexapoda</taxon>
        <taxon>Insecta</taxon>
        <taxon>Pterygota</taxon>
        <taxon>Neoptera</taxon>
        <taxon>Endopterygota</taxon>
        <taxon>Diptera</taxon>
        <taxon>Brachycera</taxon>
        <taxon>Muscomorpha</taxon>
        <taxon>Empidoidea</taxon>
        <taxon>Dolichopodidae</taxon>
        <taxon>Dolichopodinae</taxon>
        <taxon>Dolichopus</taxon>
    </lineage>
</organism>
<keyword evidence="9 13" id="KW-0406">Ion transport</keyword>
<dbReference type="GO" id="GO:0015986">
    <property type="term" value="P:proton motive force-driven ATP synthesis"/>
    <property type="evidence" value="ECO:0007669"/>
    <property type="project" value="InterPro"/>
</dbReference>
<name>A0A161FHA1_9MUSC</name>
<dbReference type="Pfam" id="PF00895">
    <property type="entry name" value="ATP-synt_8"/>
    <property type="match status" value="1"/>
</dbReference>
<evidence type="ECO:0000256" key="10">
    <source>
        <dbReference type="ARBA" id="ARBA00023128"/>
    </source>
</evidence>
<evidence type="ECO:0000256" key="6">
    <source>
        <dbReference type="ARBA" id="ARBA00022692"/>
    </source>
</evidence>
<keyword evidence="6 13" id="KW-0812">Transmembrane</keyword>
<geneLocation type="mitochondrion" evidence="15"/>
<keyword evidence="5 13" id="KW-0138">CF(0)</keyword>
<keyword evidence="7 13" id="KW-0375">Hydrogen ion transport</keyword>
<evidence type="ECO:0000256" key="11">
    <source>
        <dbReference type="ARBA" id="ARBA00023136"/>
    </source>
</evidence>
<comment type="similarity">
    <text evidence="2 13">Belongs to the ATPase protein 8 family.</text>
</comment>
<evidence type="ECO:0000256" key="14">
    <source>
        <dbReference type="SAM" id="Phobius"/>
    </source>
</evidence>
<dbReference type="EMBL" id="KT225294">
    <property type="protein sequence ID" value="AMP43719.1"/>
    <property type="molecule type" value="Genomic_DNA"/>
</dbReference>
<comment type="subunit">
    <text evidence="3">F-type ATPases have 2 components, CF(1) - the catalytic core - and CF(0) - the membrane proton channel.</text>
</comment>
<gene>
    <name evidence="15" type="primary">ATP8</name>
</gene>
<keyword evidence="4 13" id="KW-0813">Transport</keyword>
<evidence type="ECO:0000256" key="4">
    <source>
        <dbReference type="ARBA" id="ARBA00022448"/>
    </source>
</evidence>
<evidence type="ECO:0000256" key="3">
    <source>
        <dbReference type="ARBA" id="ARBA00011291"/>
    </source>
</evidence>